<dbReference type="Proteomes" id="UP001219934">
    <property type="component" value="Unassembled WGS sequence"/>
</dbReference>
<evidence type="ECO:0000313" key="3">
    <source>
        <dbReference type="Proteomes" id="UP001219934"/>
    </source>
</evidence>
<evidence type="ECO:0000313" key="2">
    <source>
        <dbReference type="EMBL" id="KAJ4939263.1"/>
    </source>
</evidence>
<feature type="non-terminal residue" evidence="2">
    <location>
        <position position="1"/>
    </location>
</feature>
<feature type="region of interest" description="Disordered" evidence="1">
    <location>
        <begin position="1"/>
        <end position="24"/>
    </location>
</feature>
<protein>
    <submittedName>
        <fullName evidence="2">Uncharacterized protein</fullName>
    </submittedName>
</protein>
<organism evidence="2 3">
    <name type="scientific">Pogonophryne albipinna</name>
    <dbReference type="NCBI Taxonomy" id="1090488"/>
    <lineage>
        <taxon>Eukaryota</taxon>
        <taxon>Metazoa</taxon>
        <taxon>Chordata</taxon>
        <taxon>Craniata</taxon>
        <taxon>Vertebrata</taxon>
        <taxon>Euteleostomi</taxon>
        <taxon>Actinopterygii</taxon>
        <taxon>Neopterygii</taxon>
        <taxon>Teleostei</taxon>
        <taxon>Neoteleostei</taxon>
        <taxon>Acanthomorphata</taxon>
        <taxon>Eupercaria</taxon>
        <taxon>Perciformes</taxon>
        <taxon>Notothenioidei</taxon>
        <taxon>Pogonophryne</taxon>
    </lineage>
</organism>
<reference evidence="2" key="1">
    <citation type="submission" date="2022-11" db="EMBL/GenBank/DDBJ databases">
        <title>Chromosome-level genome of Pogonophryne albipinna.</title>
        <authorList>
            <person name="Jo E."/>
        </authorList>
    </citation>
    <scope>NUCLEOTIDE SEQUENCE</scope>
    <source>
        <strain evidence="2">SGF0006</strain>
        <tissue evidence="2">Muscle</tissue>
    </source>
</reference>
<sequence>DSWHIELKPPHRSPTPGLNPSHASSCSPLLLLLAASFTPRPFNSWHGDKKQKEMMPVGVFQPFLSITLKVAMEGETEGEFVGGDVFTNVSLSICGDWSCTLGIAASRAVGGQRDPNISGET</sequence>
<dbReference type="EMBL" id="JAPTMU010000008">
    <property type="protein sequence ID" value="KAJ4939263.1"/>
    <property type="molecule type" value="Genomic_DNA"/>
</dbReference>
<feature type="non-terminal residue" evidence="2">
    <location>
        <position position="121"/>
    </location>
</feature>
<evidence type="ECO:0000256" key="1">
    <source>
        <dbReference type="SAM" id="MobiDB-lite"/>
    </source>
</evidence>
<comment type="caution">
    <text evidence="2">The sequence shown here is derived from an EMBL/GenBank/DDBJ whole genome shotgun (WGS) entry which is preliminary data.</text>
</comment>
<name>A0AAD6BAM2_9TELE</name>
<keyword evidence="3" id="KW-1185">Reference proteome</keyword>
<gene>
    <name evidence="2" type="ORF">JOQ06_028719</name>
</gene>
<accession>A0AAD6BAM2</accession>
<proteinExistence type="predicted"/>
<dbReference type="AlphaFoldDB" id="A0AAD6BAM2"/>